<name>A0AAE3DD55_9FIRM</name>
<keyword evidence="3" id="KW-0786">Thiamine pyrophosphate</keyword>
<evidence type="ECO:0000313" key="6">
    <source>
        <dbReference type="Proteomes" id="UP001198220"/>
    </source>
</evidence>
<comment type="caution">
    <text evidence="5">The sequence shown here is derived from an EMBL/GenBank/DDBJ whole genome shotgun (WGS) entry which is preliminary data.</text>
</comment>
<comment type="cofactor">
    <cofactor evidence="1">
        <name>thiamine diphosphate</name>
        <dbReference type="ChEBI" id="CHEBI:58937"/>
    </cofactor>
</comment>
<evidence type="ECO:0000256" key="1">
    <source>
        <dbReference type="ARBA" id="ARBA00001964"/>
    </source>
</evidence>
<evidence type="ECO:0000256" key="2">
    <source>
        <dbReference type="ARBA" id="ARBA00007131"/>
    </source>
</evidence>
<dbReference type="SUPFAM" id="SSF52518">
    <property type="entry name" value="Thiamin diphosphate-binding fold (THDP-binding)"/>
    <property type="match status" value="1"/>
</dbReference>
<evidence type="ECO:0000256" key="3">
    <source>
        <dbReference type="ARBA" id="ARBA00023052"/>
    </source>
</evidence>
<dbReference type="AlphaFoldDB" id="A0AAE3DD55"/>
<protein>
    <submittedName>
        <fullName evidence="5">Transketolase</fullName>
    </submittedName>
</protein>
<evidence type="ECO:0000259" key="4">
    <source>
        <dbReference type="Pfam" id="PF00456"/>
    </source>
</evidence>
<evidence type="ECO:0000313" key="5">
    <source>
        <dbReference type="EMBL" id="MCC2127461.1"/>
    </source>
</evidence>
<dbReference type="CDD" id="cd02012">
    <property type="entry name" value="TPP_TK"/>
    <property type="match status" value="1"/>
</dbReference>
<sequence>MLKEKAQELRKKTFETIYNAGGGHYGGSLSAIEIMTTLYYDVMNLRPQEPTWPDRDRFILCKGHAGPPLYVILADRGFIDPERLKELDVNGGSLPKHVDRLKVQGIDYSSGPLGQGLSVACGMASAAKLDNKDLYVYALMGDGELDEGQIWEAAMTAAHYKLDNLVAIVDRNMNQIDGTTEDVMALEPLPEKWEAFGWHVQVVDGHDTDAIKEAINTAKAMKEKPSVIIANTIKGKGISFMENQYKWHSGQITEEQFVQGMRELEV</sequence>
<dbReference type="InterPro" id="IPR029061">
    <property type="entry name" value="THDP-binding"/>
</dbReference>
<proteinExistence type="inferred from homology"/>
<comment type="similarity">
    <text evidence="2">Belongs to the transketolase family.</text>
</comment>
<organism evidence="5 6">
    <name type="scientific">Hominiventricola filiformis</name>
    <dbReference type="NCBI Taxonomy" id="2885352"/>
    <lineage>
        <taxon>Bacteria</taxon>
        <taxon>Bacillati</taxon>
        <taxon>Bacillota</taxon>
        <taxon>Clostridia</taxon>
        <taxon>Lachnospirales</taxon>
        <taxon>Lachnospiraceae</taxon>
        <taxon>Hominiventricola</taxon>
    </lineage>
</organism>
<dbReference type="Gene3D" id="3.40.50.970">
    <property type="match status" value="1"/>
</dbReference>
<gene>
    <name evidence="5" type="ORF">LKD36_14990</name>
</gene>
<dbReference type="Proteomes" id="UP001198220">
    <property type="component" value="Unassembled WGS sequence"/>
</dbReference>
<dbReference type="InterPro" id="IPR005474">
    <property type="entry name" value="Transketolase_N"/>
</dbReference>
<accession>A0AAE3DD55</accession>
<dbReference type="RefSeq" id="WP_308460101.1">
    <property type="nucleotide sequence ID" value="NZ_JAJEPS010000021.1"/>
</dbReference>
<feature type="domain" description="Transketolase N-terminal" evidence="4">
    <location>
        <begin position="5"/>
        <end position="257"/>
    </location>
</feature>
<dbReference type="EMBL" id="JAJEPS010000021">
    <property type="protein sequence ID" value="MCC2127461.1"/>
    <property type="molecule type" value="Genomic_DNA"/>
</dbReference>
<dbReference type="PANTHER" id="PTHR47514">
    <property type="entry name" value="TRANSKETOLASE N-TERMINAL SECTION-RELATED"/>
    <property type="match status" value="1"/>
</dbReference>
<keyword evidence="6" id="KW-1185">Reference proteome</keyword>
<dbReference type="Pfam" id="PF00456">
    <property type="entry name" value="Transketolase_N"/>
    <property type="match status" value="1"/>
</dbReference>
<reference evidence="5 6" key="1">
    <citation type="submission" date="2021-10" db="EMBL/GenBank/DDBJ databases">
        <title>Anaerobic single-cell dispensing facilitates the cultivation of human gut bacteria.</title>
        <authorList>
            <person name="Afrizal A."/>
        </authorList>
    </citation>
    <scope>NUCLEOTIDE SEQUENCE [LARGE SCALE GENOMIC DNA]</scope>
    <source>
        <strain evidence="5 6">CLA-AA-H276</strain>
    </source>
</reference>
<dbReference type="PANTHER" id="PTHR47514:SF1">
    <property type="entry name" value="TRANSKETOLASE N-TERMINAL SECTION-RELATED"/>
    <property type="match status" value="1"/>
</dbReference>